<comment type="caution">
    <text evidence="8">The sequence shown here is derived from an EMBL/GenBank/DDBJ whole genome shotgun (WGS) entry which is preliminary data.</text>
</comment>
<evidence type="ECO:0000313" key="8">
    <source>
        <dbReference type="EMBL" id="OGZ19204.1"/>
    </source>
</evidence>
<dbReference type="Pfam" id="PF00300">
    <property type="entry name" value="His_Phos_1"/>
    <property type="match status" value="1"/>
</dbReference>
<dbReference type="CDD" id="cd07067">
    <property type="entry name" value="HP_PGM_like"/>
    <property type="match status" value="1"/>
</dbReference>
<name>A0A1G2E022_9BACT</name>
<keyword evidence="4" id="KW-0413">Isomerase</keyword>
<dbReference type="SMART" id="SM00855">
    <property type="entry name" value="PGAM"/>
    <property type="match status" value="1"/>
</dbReference>
<dbReference type="SUPFAM" id="SSF53254">
    <property type="entry name" value="Phosphoglycerate mutase-like"/>
    <property type="match status" value="1"/>
</dbReference>
<feature type="active site" description="Tele-phosphohistidine intermediate" evidence="5">
    <location>
        <position position="9"/>
    </location>
</feature>
<feature type="binding site" evidence="6">
    <location>
        <begin position="8"/>
        <end position="15"/>
    </location>
    <ligand>
        <name>substrate</name>
    </ligand>
</feature>
<feature type="binding site" evidence="6">
    <location>
        <position position="96"/>
    </location>
    <ligand>
        <name>substrate</name>
    </ligand>
</feature>
<feature type="active site" description="Proton donor/acceptor" evidence="5">
    <location>
        <position position="85"/>
    </location>
</feature>
<evidence type="ECO:0000256" key="3">
    <source>
        <dbReference type="ARBA" id="ARBA00023152"/>
    </source>
</evidence>
<feature type="binding site" evidence="6">
    <location>
        <begin position="112"/>
        <end position="113"/>
    </location>
    <ligand>
        <name>substrate</name>
    </ligand>
</feature>
<dbReference type="EC" id="5.4.2.11" evidence="2"/>
<feature type="binding site" evidence="6">
    <location>
        <begin position="85"/>
        <end position="88"/>
    </location>
    <ligand>
        <name>substrate</name>
    </ligand>
</feature>
<proteinExistence type="inferred from homology"/>
<feature type="binding site" evidence="6">
    <location>
        <position position="58"/>
    </location>
    <ligand>
        <name>substrate</name>
    </ligand>
</feature>
<sequence>MAKLILVRHGKSSWNKLGLWTGHTDVELIEEGHVEAERAGELLRDIDVHHAHVSHLKRTHQTLEGIKRGLGREDIEPEKHHALNERHYGVHTGKNKWEVKEAVGEEEFMKIRRNWDHFIPEGETLKDVHARVVPYYESAILPQLIAGKNVLVVSHGNTLRALVKYLENIPEEFICDVEIGTGEVLCYDIDEAGVVGSKEIRGGAKPF</sequence>
<dbReference type="Gene3D" id="3.40.50.1240">
    <property type="entry name" value="Phosphoglycerate mutase-like"/>
    <property type="match status" value="1"/>
</dbReference>
<evidence type="ECO:0000256" key="7">
    <source>
        <dbReference type="PIRSR" id="PIRSR613078-3"/>
    </source>
</evidence>
<dbReference type="InterPro" id="IPR013078">
    <property type="entry name" value="His_Pase_superF_clade-1"/>
</dbReference>
<dbReference type="AlphaFoldDB" id="A0A1G2E022"/>
<evidence type="ECO:0000256" key="2">
    <source>
        <dbReference type="ARBA" id="ARBA00012028"/>
    </source>
</evidence>
<dbReference type="InterPro" id="IPR029033">
    <property type="entry name" value="His_PPase_superfam"/>
</dbReference>
<gene>
    <name evidence="8" type="ORF">A2494_01525</name>
</gene>
<dbReference type="GO" id="GO:0006096">
    <property type="term" value="P:glycolytic process"/>
    <property type="evidence" value="ECO:0007669"/>
    <property type="project" value="UniProtKB-KW"/>
</dbReference>
<dbReference type="PIRSF" id="PIRSF000709">
    <property type="entry name" value="6PFK_2-Ptase"/>
    <property type="match status" value="1"/>
</dbReference>
<reference evidence="8 9" key="1">
    <citation type="journal article" date="2016" name="Nat. Commun.">
        <title>Thousands of microbial genomes shed light on interconnected biogeochemical processes in an aquifer system.</title>
        <authorList>
            <person name="Anantharaman K."/>
            <person name="Brown C.T."/>
            <person name="Hug L.A."/>
            <person name="Sharon I."/>
            <person name="Castelle C.J."/>
            <person name="Probst A.J."/>
            <person name="Thomas B.C."/>
            <person name="Singh A."/>
            <person name="Wilkins M.J."/>
            <person name="Karaoz U."/>
            <person name="Brodie E.L."/>
            <person name="Williams K.H."/>
            <person name="Hubbard S.S."/>
            <person name="Banfield J.F."/>
        </authorList>
    </citation>
    <scope>NUCLEOTIDE SEQUENCE [LARGE SCALE GENOMIC DNA]</scope>
</reference>
<dbReference type="EMBL" id="MHLU01000063">
    <property type="protein sequence ID" value="OGZ19204.1"/>
    <property type="molecule type" value="Genomic_DNA"/>
</dbReference>
<organism evidence="8 9">
    <name type="scientific">Candidatus Lloydbacteria bacterium RIFOXYC12_FULL_46_25</name>
    <dbReference type="NCBI Taxonomy" id="1798670"/>
    <lineage>
        <taxon>Bacteria</taxon>
        <taxon>Candidatus Lloydiibacteriota</taxon>
    </lineage>
</organism>
<feature type="binding site" evidence="6">
    <location>
        <begin position="21"/>
        <end position="22"/>
    </location>
    <ligand>
        <name>substrate</name>
    </ligand>
</feature>
<protein>
    <recommendedName>
        <fullName evidence="2">phosphoglycerate mutase (2,3-diphosphoglycerate-dependent)</fullName>
        <ecNumber evidence="2">5.4.2.11</ecNumber>
    </recommendedName>
</protein>
<feature type="binding site" evidence="6">
    <location>
        <begin position="156"/>
        <end position="157"/>
    </location>
    <ligand>
        <name>substrate</name>
    </ligand>
</feature>
<dbReference type="Proteomes" id="UP000178106">
    <property type="component" value="Unassembled WGS sequence"/>
</dbReference>
<evidence type="ECO:0000256" key="6">
    <source>
        <dbReference type="PIRSR" id="PIRSR613078-2"/>
    </source>
</evidence>
<dbReference type="InterPro" id="IPR005952">
    <property type="entry name" value="Phosphogly_mut1"/>
</dbReference>
<evidence type="ECO:0000256" key="1">
    <source>
        <dbReference type="ARBA" id="ARBA00006717"/>
    </source>
</evidence>
<comment type="similarity">
    <text evidence="1">Belongs to the phosphoglycerate mutase family. BPG-dependent PGAM subfamily.</text>
</comment>
<evidence type="ECO:0000256" key="4">
    <source>
        <dbReference type="ARBA" id="ARBA00023235"/>
    </source>
</evidence>
<accession>A0A1G2E022</accession>
<dbReference type="PANTHER" id="PTHR11931">
    <property type="entry name" value="PHOSPHOGLYCERATE MUTASE"/>
    <property type="match status" value="1"/>
</dbReference>
<dbReference type="GO" id="GO:0004619">
    <property type="term" value="F:phosphoglycerate mutase activity"/>
    <property type="evidence" value="ECO:0007669"/>
    <property type="project" value="UniProtKB-EC"/>
</dbReference>
<evidence type="ECO:0000256" key="5">
    <source>
        <dbReference type="PIRSR" id="PIRSR613078-1"/>
    </source>
</evidence>
<keyword evidence="3" id="KW-0324">Glycolysis</keyword>
<evidence type="ECO:0000313" key="9">
    <source>
        <dbReference type="Proteomes" id="UP000178106"/>
    </source>
</evidence>
<feature type="site" description="Transition state stabilizer" evidence="7">
    <location>
        <position position="155"/>
    </location>
</feature>
<dbReference type="NCBIfam" id="TIGR01258">
    <property type="entry name" value="pgm_1"/>
    <property type="match status" value="1"/>
</dbReference>